<dbReference type="Proteomes" id="UP000190037">
    <property type="component" value="Unassembled WGS sequence"/>
</dbReference>
<feature type="compositionally biased region" description="Low complexity" evidence="1">
    <location>
        <begin position="1"/>
        <end position="20"/>
    </location>
</feature>
<evidence type="ECO:0000313" key="3">
    <source>
        <dbReference type="Proteomes" id="UP000190037"/>
    </source>
</evidence>
<dbReference type="AlphaFoldDB" id="A0A1T3NMQ8"/>
<evidence type="ECO:0000313" key="2">
    <source>
        <dbReference type="EMBL" id="OPC78012.1"/>
    </source>
</evidence>
<dbReference type="OrthoDB" id="9929539at2"/>
<proteinExistence type="predicted"/>
<accession>A0A1T3NMQ8</accession>
<reference evidence="2 3" key="1">
    <citation type="submission" date="2017-03" db="EMBL/GenBank/DDBJ databases">
        <title>Draft genome sequence of Streptomyces scabrisporus NF3, endophyte isolated from Amphipterygium adstringens.</title>
        <authorList>
            <person name="Vazquez M."/>
            <person name="Ceapa C.D."/>
            <person name="Rodriguez Luna D."/>
            <person name="Sanchez Esquivel S."/>
        </authorList>
    </citation>
    <scope>NUCLEOTIDE SEQUENCE [LARGE SCALE GENOMIC DNA]</scope>
    <source>
        <strain evidence="2 3">NF3</strain>
    </source>
</reference>
<gene>
    <name evidence="2" type="ORF">B4N89_37975</name>
</gene>
<dbReference type="EMBL" id="MWQN01000003">
    <property type="protein sequence ID" value="OPC78012.1"/>
    <property type="molecule type" value="Genomic_DNA"/>
</dbReference>
<feature type="region of interest" description="Disordered" evidence="1">
    <location>
        <begin position="1"/>
        <end position="22"/>
    </location>
</feature>
<keyword evidence="3" id="KW-1185">Reference proteome</keyword>
<dbReference type="RefSeq" id="WP_078981105.1">
    <property type="nucleotide sequence ID" value="NZ_MWQN01000003.1"/>
</dbReference>
<evidence type="ECO:0000256" key="1">
    <source>
        <dbReference type="SAM" id="MobiDB-lite"/>
    </source>
</evidence>
<sequence>MTPLILGRRATPPARAAGPLPEHHYDDAVCANVVPDGRLLIHVVDARTIAAYTRTQKPLGRKKDD</sequence>
<protein>
    <submittedName>
        <fullName evidence="2">Uncharacterized protein</fullName>
    </submittedName>
</protein>
<comment type="caution">
    <text evidence="2">The sequence shown here is derived from an EMBL/GenBank/DDBJ whole genome shotgun (WGS) entry which is preliminary data.</text>
</comment>
<name>A0A1T3NMQ8_9ACTN</name>
<organism evidence="2 3">
    <name type="scientific">Embleya scabrispora</name>
    <dbReference type="NCBI Taxonomy" id="159449"/>
    <lineage>
        <taxon>Bacteria</taxon>
        <taxon>Bacillati</taxon>
        <taxon>Actinomycetota</taxon>
        <taxon>Actinomycetes</taxon>
        <taxon>Kitasatosporales</taxon>
        <taxon>Streptomycetaceae</taxon>
        <taxon>Embleya</taxon>
    </lineage>
</organism>